<protein>
    <submittedName>
        <fullName evidence="2">Uncharacterized protein</fullName>
    </submittedName>
</protein>
<dbReference type="EMBL" id="KI271588">
    <property type="protein sequence ID" value="ERL65235.1"/>
    <property type="molecule type" value="Genomic_DNA"/>
</dbReference>
<evidence type="ECO:0000313" key="3">
    <source>
        <dbReference type="Proteomes" id="UP000030647"/>
    </source>
</evidence>
<dbReference type="AlphaFoldDB" id="U4TP58"/>
<name>U4TP58_9LACO</name>
<dbReference type="STRING" id="1231336.L248_2910"/>
<accession>U4TP58</accession>
<evidence type="ECO:0000256" key="1">
    <source>
        <dbReference type="SAM" id="Phobius"/>
    </source>
</evidence>
<evidence type="ECO:0000313" key="2">
    <source>
        <dbReference type="EMBL" id="ERL65235.1"/>
    </source>
</evidence>
<gene>
    <name evidence="2" type="ORF">L248_2910</name>
</gene>
<organism evidence="2 3">
    <name type="scientific">Schleiferilactobacillus shenzhenensis LY-73</name>
    <dbReference type="NCBI Taxonomy" id="1231336"/>
    <lineage>
        <taxon>Bacteria</taxon>
        <taxon>Bacillati</taxon>
        <taxon>Bacillota</taxon>
        <taxon>Bacilli</taxon>
        <taxon>Lactobacillales</taxon>
        <taxon>Lactobacillaceae</taxon>
        <taxon>Schleiferilactobacillus</taxon>
    </lineage>
</organism>
<dbReference type="Proteomes" id="UP000030647">
    <property type="component" value="Unassembled WGS sequence"/>
</dbReference>
<sequence>MLIHVIKRKEVIIMTNNQNENKATHYNAWRDPHFVTVHAFVWGVLLPALCILHYALHLF</sequence>
<reference evidence="3" key="1">
    <citation type="journal article" date="2013" name="Genome Announc.">
        <title>Whole-Genome Sequencing of Lactobacillus shenzhenensis Strain LY-73T.</title>
        <authorList>
            <person name="Lin Z."/>
            <person name="Liu Z."/>
            <person name="Yang R."/>
            <person name="Zou Y."/>
            <person name="Wan D."/>
            <person name="Chen J."/>
            <person name="Guo M."/>
            <person name="Zhao J."/>
            <person name="Fang C."/>
            <person name="Yang R."/>
            <person name="Liu F."/>
        </authorList>
    </citation>
    <scope>NUCLEOTIDE SEQUENCE [LARGE SCALE GENOMIC DNA]</scope>
    <source>
        <strain evidence="3">LY-73</strain>
    </source>
</reference>
<keyword evidence="1" id="KW-0472">Membrane</keyword>
<dbReference type="HOGENOM" id="CLU_2954870_0_0_9"/>
<proteinExistence type="predicted"/>
<feature type="transmembrane region" description="Helical" evidence="1">
    <location>
        <begin position="34"/>
        <end position="56"/>
    </location>
</feature>
<keyword evidence="1" id="KW-1133">Transmembrane helix</keyword>
<keyword evidence="1" id="KW-0812">Transmembrane</keyword>
<keyword evidence="3" id="KW-1185">Reference proteome</keyword>